<reference evidence="2" key="1">
    <citation type="submission" date="2022-06" db="EMBL/GenBank/DDBJ databases">
        <title>Aeoliella straminimaris, a novel planctomycete from sediments.</title>
        <authorList>
            <person name="Vitorino I.R."/>
            <person name="Lage O.M."/>
        </authorList>
    </citation>
    <scope>NUCLEOTIDE SEQUENCE</scope>
    <source>
        <strain evidence="2">ICT_H6.2</strain>
    </source>
</reference>
<feature type="chain" id="PRO_5040723231" evidence="1">
    <location>
        <begin position="26"/>
        <end position="144"/>
    </location>
</feature>
<keyword evidence="1" id="KW-0732">Signal</keyword>
<accession>A0A9X2F824</accession>
<evidence type="ECO:0000313" key="2">
    <source>
        <dbReference type="EMBL" id="MCO6043980.1"/>
    </source>
</evidence>
<feature type="signal peptide" evidence="1">
    <location>
        <begin position="1"/>
        <end position="25"/>
    </location>
</feature>
<proteinExistence type="predicted"/>
<dbReference type="RefSeq" id="WP_252852086.1">
    <property type="nucleotide sequence ID" value="NZ_JAMXLR010000028.1"/>
</dbReference>
<dbReference type="Proteomes" id="UP001155241">
    <property type="component" value="Unassembled WGS sequence"/>
</dbReference>
<organism evidence="2 3">
    <name type="scientific">Aeoliella straminimaris</name>
    <dbReference type="NCBI Taxonomy" id="2954799"/>
    <lineage>
        <taxon>Bacteria</taxon>
        <taxon>Pseudomonadati</taxon>
        <taxon>Planctomycetota</taxon>
        <taxon>Planctomycetia</taxon>
        <taxon>Pirellulales</taxon>
        <taxon>Lacipirellulaceae</taxon>
        <taxon>Aeoliella</taxon>
    </lineage>
</organism>
<keyword evidence="3" id="KW-1185">Reference proteome</keyword>
<evidence type="ECO:0000256" key="1">
    <source>
        <dbReference type="SAM" id="SignalP"/>
    </source>
</evidence>
<dbReference type="EMBL" id="JAMXLR010000028">
    <property type="protein sequence ID" value="MCO6043980.1"/>
    <property type="molecule type" value="Genomic_DNA"/>
</dbReference>
<protein>
    <submittedName>
        <fullName evidence="2">Uncharacterized protein</fullName>
    </submittedName>
</protein>
<evidence type="ECO:0000313" key="3">
    <source>
        <dbReference type="Proteomes" id="UP001155241"/>
    </source>
</evidence>
<gene>
    <name evidence="2" type="ORF">NG895_08675</name>
</gene>
<sequence length="144" mass="16681">MRCLKQLVYTAVVAAIAWQSLPVSSYTADAEYGWNGRRRISYQHSKDLFYNQYVGPGPGRAAAEMYTSPLPVPEHVGHMYNTYQPFYPNEYLYHHTRSYYNYNRGAGWTRTNARYGTSHCWFCRDIFSGTANLVDWDAVLHCCP</sequence>
<comment type="caution">
    <text evidence="2">The sequence shown here is derived from an EMBL/GenBank/DDBJ whole genome shotgun (WGS) entry which is preliminary data.</text>
</comment>
<dbReference type="AlphaFoldDB" id="A0A9X2F824"/>
<name>A0A9X2F824_9BACT</name>